<gene>
    <name evidence="2" type="ORF">SK128_011002</name>
</gene>
<evidence type="ECO:0008006" key="4">
    <source>
        <dbReference type="Google" id="ProtNLM"/>
    </source>
</evidence>
<feature type="region of interest" description="Disordered" evidence="1">
    <location>
        <begin position="1"/>
        <end position="40"/>
    </location>
</feature>
<evidence type="ECO:0000256" key="1">
    <source>
        <dbReference type="SAM" id="MobiDB-lite"/>
    </source>
</evidence>
<dbReference type="AlphaFoldDB" id="A0AAN8WXA5"/>
<reference evidence="2 3" key="1">
    <citation type="submission" date="2023-11" db="EMBL/GenBank/DDBJ databases">
        <title>Halocaridina rubra genome assembly.</title>
        <authorList>
            <person name="Smith C."/>
        </authorList>
    </citation>
    <scope>NUCLEOTIDE SEQUENCE [LARGE SCALE GENOMIC DNA]</scope>
    <source>
        <strain evidence="2">EP-1</strain>
        <tissue evidence="2">Whole</tissue>
    </source>
</reference>
<evidence type="ECO:0000313" key="2">
    <source>
        <dbReference type="EMBL" id="KAK7068999.1"/>
    </source>
</evidence>
<feature type="non-terminal residue" evidence="2">
    <location>
        <position position="71"/>
    </location>
</feature>
<protein>
    <recommendedName>
        <fullName evidence="4">Major facilitator superfamily (MFS) profile domain-containing protein</fullName>
    </recommendedName>
</protein>
<dbReference type="EMBL" id="JAXCGZ010017058">
    <property type="protein sequence ID" value="KAK7068999.1"/>
    <property type="molecule type" value="Genomic_DNA"/>
</dbReference>
<comment type="caution">
    <text evidence="2">The sequence shown here is derived from an EMBL/GenBank/DDBJ whole genome shotgun (WGS) entry which is preliminary data.</text>
</comment>
<accession>A0AAN8WXA5</accession>
<organism evidence="2 3">
    <name type="scientific">Halocaridina rubra</name>
    <name type="common">Hawaiian red shrimp</name>
    <dbReference type="NCBI Taxonomy" id="373956"/>
    <lineage>
        <taxon>Eukaryota</taxon>
        <taxon>Metazoa</taxon>
        <taxon>Ecdysozoa</taxon>
        <taxon>Arthropoda</taxon>
        <taxon>Crustacea</taxon>
        <taxon>Multicrustacea</taxon>
        <taxon>Malacostraca</taxon>
        <taxon>Eumalacostraca</taxon>
        <taxon>Eucarida</taxon>
        <taxon>Decapoda</taxon>
        <taxon>Pleocyemata</taxon>
        <taxon>Caridea</taxon>
        <taxon>Atyoidea</taxon>
        <taxon>Atyidae</taxon>
        <taxon>Halocaridina</taxon>
    </lineage>
</organism>
<keyword evidence="3" id="KW-1185">Reference proteome</keyword>
<name>A0AAN8WXA5_HALRR</name>
<dbReference type="Proteomes" id="UP001381693">
    <property type="component" value="Unassembled WGS sequence"/>
</dbReference>
<proteinExistence type="predicted"/>
<evidence type="ECO:0000313" key="3">
    <source>
        <dbReference type="Proteomes" id="UP001381693"/>
    </source>
</evidence>
<sequence length="71" mass="8047">MEDGLRSNLSHQELIDHQEGSDDGVIVVPQQNSNRNEDDATTVKITKRQIITVAILCFVNLINYMDRYTVA</sequence>